<reference evidence="1" key="1">
    <citation type="submission" date="2023-01" db="EMBL/GenBank/DDBJ databases">
        <authorList>
            <person name="Van Ghelder C."/>
            <person name="Rancurel C."/>
        </authorList>
    </citation>
    <scope>NUCLEOTIDE SEQUENCE</scope>
    <source>
        <strain evidence="1">CNCM I-4278</strain>
    </source>
</reference>
<dbReference type="Proteomes" id="UP001152607">
    <property type="component" value="Unassembled WGS sequence"/>
</dbReference>
<evidence type="ECO:0000313" key="1">
    <source>
        <dbReference type="EMBL" id="CAI6335427.1"/>
    </source>
</evidence>
<keyword evidence="2" id="KW-1185">Reference proteome</keyword>
<gene>
    <name evidence="1" type="ORF">PDIGIT_LOCUS8508</name>
</gene>
<sequence length="62" mass="7002">MNQTNYTLCLSPPQLPPLTNPPLRFLPHCQFVDILTKHEQRLIPAALPSLLNRSKLPQISGE</sequence>
<comment type="caution">
    <text evidence="1">The sequence shown here is derived from an EMBL/GenBank/DDBJ whole genome shotgun (WGS) entry which is preliminary data.</text>
</comment>
<protein>
    <submittedName>
        <fullName evidence="1">Uncharacterized protein</fullName>
    </submittedName>
</protein>
<accession>A0A9W4UI52</accession>
<dbReference type="AlphaFoldDB" id="A0A9W4UI52"/>
<name>A0A9W4UI52_9PLEO</name>
<proteinExistence type="predicted"/>
<organism evidence="1 2">
    <name type="scientific">Periconia digitata</name>
    <dbReference type="NCBI Taxonomy" id="1303443"/>
    <lineage>
        <taxon>Eukaryota</taxon>
        <taxon>Fungi</taxon>
        <taxon>Dikarya</taxon>
        <taxon>Ascomycota</taxon>
        <taxon>Pezizomycotina</taxon>
        <taxon>Dothideomycetes</taxon>
        <taxon>Pleosporomycetidae</taxon>
        <taxon>Pleosporales</taxon>
        <taxon>Massarineae</taxon>
        <taxon>Periconiaceae</taxon>
        <taxon>Periconia</taxon>
    </lineage>
</organism>
<dbReference type="EMBL" id="CAOQHR010000005">
    <property type="protein sequence ID" value="CAI6335427.1"/>
    <property type="molecule type" value="Genomic_DNA"/>
</dbReference>
<evidence type="ECO:0000313" key="2">
    <source>
        <dbReference type="Proteomes" id="UP001152607"/>
    </source>
</evidence>